<evidence type="ECO:0000313" key="2">
    <source>
        <dbReference type="Proteomes" id="UP001165986"/>
    </source>
</evidence>
<dbReference type="AlphaFoldDB" id="A0AA41BAI2"/>
<comment type="caution">
    <text evidence="1">The sequence shown here is derived from an EMBL/GenBank/DDBJ whole genome shotgun (WGS) entry which is preliminary data.</text>
</comment>
<dbReference type="EMBL" id="VJXY01000131">
    <property type="protein sequence ID" value="MBD6621205.1"/>
    <property type="molecule type" value="Genomic_DNA"/>
</dbReference>
<name>A0AA41BAI2_9NOST</name>
<dbReference type="Proteomes" id="UP001165986">
    <property type="component" value="Unassembled WGS sequence"/>
</dbReference>
<accession>A0AA41BAI2</accession>
<evidence type="ECO:0000313" key="1">
    <source>
        <dbReference type="EMBL" id="MBD6621205.1"/>
    </source>
</evidence>
<gene>
    <name evidence="1" type="ORF">FNW02_37300</name>
</gene>
<sequence length="274" mass="31118">MTHQINSHQQLQLKSIARLKQIYSEIGCTAYVIDKRCKDAWMNAITRYQASILAKATPATSDEQTKAQAELDHHLATQAQAVAPEELRTVEISFYDHEYYCGDKLIAAITHDHNDFVTQRWVVVVNGAEIHRAATPMLCDRYIRIHYKDGSLPVQEQNATATTATTTGNEIMSQIFNECEKFGFEILDDGIYRNDEKLGEVGCSNGNWWFIRAEDETQQRISCDSALDAVWWLSMVDVSLSSESADEYLKYRPLEQMTGDELQRLLEKGELVAA</sequence>
<dbReference type="RefSeq" id="WP_191762526.1">
    <property type="nucleotide sequence ID" value="NZ_VJXY01000131.1"/>
</dbReference>
<protein>
    <submittedName>
        <fullName evidence="1">Uncharacterized protein</fullName>
    </submittedName>
</protein>
<reference evidence="1" key="1">
    <citation type="submission" date="2019-07" db="EMBL/GenBank/DDBJ databases">
        <title>Toxilogical consequences of a new and cryptic species of cyanobacteria (Komarekiella delphini-convector) recovered from the epidermis of a bottlenose dolphin and 1500 ft. in the air.</title>
        <authorList>
            <person name="Brown A.O."/>
            <person name="Dvorak P."/>
            <person name="Villanueva C.D."/>
            <person name="Foss A.J."/>
            <person name="Garvey A.D."/>
            <person name="Gibson Q.A."/>
            <person name="Johansen J.R."/>
            <person name="Casamatta D.A."/>
        </authorList>
    </citation>
    <scope>NUCLEOTIDE SEQUENCE</scope>
    <source>
        <strain evidence="1">SJRDD-AB1</strain>
    </source>
</reference>
<proteinExistence type="predicted"/>
<organism evidence="1 2">
    <name type="scientific">Komarekiella delphini-convector SJRDD-AB1</name>
    <dbReference type="NCBI Taxonomy" id="2593771"/>
    <lineage>
        <taxon>Bacteria</taxon>
        <taxon>Bacillati</taxon>
        <taxon>Cyanobacteriota</taxon>
        <taxon>Cyanophyceae</taxon>
        <taxon>Nostocales</taxon>
        <taxon>Nostocaceae</taxon>
        <taxon>Komarekiella</taxon>
        <taxon>Komarekiella delphini-convector</taxon>
    </lineage>
</organism>
<keyword evidence="2" id="KW-1185">Reference proteome</keyword>